<proteinExistence type="inferred from homology"/>
<name>A0A382N5Y9_9ZZZZ</name>
<dbReference type="GO" id="GO:0071897">
    <property type="term" value="P:DNA biosynthetic process"/>
    <property type="evidence" value="ECO:0007669"/>
    <property type="project" value="UniProtKB-KW"/>
</dbReference>
<dbReference type="EMBL" id="UINC01098236">
    <property type="protein sequence ID" value="SVC56604.1"/>
    <property type="molecule type" value="Genomic_DNA"/>
</dbReference>
<evidence type="ECO:0000256" key="1">
    <source>
        <dbReference type="ARBA" id="ARBA00007405"/>
    </source>
</evidence>
<sequence>EVSSNKESKSNVKKKDKRRATQTVSSTIRPEVVDAKVYKLKSAFVKNSVFITLSYVNENSQTRPIEIFINSKDLTRAPEYVVLTRLVSAIFRRSNDPMFILEELQGIFDPNGGTFKEGKYYHSFYAEIADVIERFFFDVGIVERPAMRPIEDNGPVETVVLTKDEGNSGNLEFRICKECNNRTLKTENGCDICMSPECGYSKCDK</sequence>
<dbReference type="EC" id="1.17.4.1" evidence="2"/>
<feature type="region of interest" description="Disordered" evidence="6">
    <location>
        <begin position="1"/>
        <end position="25"/>
    </location>
</feature>
<evidence type="ECO:0000256" key="4">
    <source>
        <dbReference type="ARBA" id="ARBA00022741"/>
    </source>
</evidence>
<evidence type="ECO:0000313" key="8">
    <source>
        <dbReference type="EMBL" id="SVC56604.1"/>
    </source>
</evidence>
<dbReference type="InterPro" id="IPR024434">
    <property type="entry name" value="TSCPD_dom"/>
</dbReference>
<evidence type="ECO:0000259" key="7">
    <source>
        <dbReference type="Pfam" id="PF12637"/>
    </source>
</evidence>
<evidence type="ECO:0000256" key="2">
    <source>
        <dbReference type="ARBA" id="ARBA00012274"/>
    </source>
</evidence>
<comment type="catalytic activity">
    <reaction evidence="5">
        <text>a 2'-deoxyribonucleoside 5'-diphosphate + [thioredoxin]-disulfide + H2O = a ribonucleoside 5'-diphosphate + [thioredoxin]-dithiol</text>
        <dbReference type="Rhea" id="RHEA:23252"/>
        <dbReference type="Rhea" id="RHEA-COMP:10698"/>
        <dbReference type="Rhea" id="RHEA-COMP:10700"/>
        <dbReference type="ChEBI" id="CHEBI:15377"/>
        <dbReference type="ChEBI" id="CHEBI:29950"/>
        <dbReference type="ChEBI" id="CHEBI:50058"/>
        <dbReference type="ChEBI" id="CHEBI:57930"/>
        <dbReference type="ChEBI" id="CHEBI:73316"/>
        <dbReference type="EC" id="1.17.4.1"/>
    </reaction>
</comment>
<keyword evidence="3" id="KW-0237">DNA synthesis</keyword>
<comment type="similarity">
    <text evidence="1">Belongs to the ribonucleoside diphosphate reductase class-2 family.</text>
</comment>
<evidence type="ECO:0000256" key="3">
    <source>
        <dbReference type="ARBA" id="ARBA00022634"/>
    </source>
</evidence>
<protein>
    <recommendedName>
        <fullName evidence="2">ribonucleoside-diphosphate reductase</fullName>
        <ecNumber evidence="2">1.17.4.1</ecNumber>
    </recommendedName>
</protein>
<feature type="domain" description="TSCPD" evidence="7">
    <location>
        <begin position="39"/>
        <end position="135"/>
    </location>
</feature>
<dbReference type="GO" id="GO:0000166">
    <property type="term" value="F:nucleotide binding"/>
    <property type="evidence" value="ECO:0007669"/>
    <property type="project" value="UniProtKB-KW"/>
</dbReference>
<feature type="compositionally biased region" description="Basic residues" evidence="6">
    <location>
        <begin position="11"/>
        <end position="20"/>
    </location>
</feature>
<dbReference type="Pfam" id="PF12637">
    <property type="entry name" value="TSCPD"/>
    <property type="match status" value="1"/>
</dbReference>
<keyword evidence="4" id="KW-0547">Nucleotide-binding</keyword>
<accession>A0A382N5Y9</accession>
<reference evidence="8" key="1">
    <citation type="submission" date="2018-05" db="EMBL/GenBank/DDBJ databases">
        <authorList>
            <person name="Lanie J.A."/>
            <person name="Ng W.-L."/>
            <person name="Kazmierczak K.M."/>
            <person name="Andrzejewski T.M."/>
            <person name="Davidsen T.M."/>
            <person name="Wayne K.J."/>
            <person name="Tettelin H."/>
            <person name="Glass J.I."/>
            <person name="Rusch D."/>
            <person name="Podicherti R."/>
            <person name="Tsui H.-C.T."/>
            <person name="Winkler M.E."/>
        </authorList>
    </citation>
    <scope>NUCLEOTIDE SEQUENCE</scope>
</reference>
<evidence type="ECO:0000256" key="6">
    <source>
        <dbReference type="SAM" id="MobiDB-lite"/>
    </source>
</evidence>
<dbReference type="GO" id="GO:0004748">
    <property type="term" value="F:ribonucleoside-diphosphate reductase activity, thioredoxin disulfide as acceptor"/>
    <property type="evidence" value="ECO:0007669"/>
    <property type="project" value="UniProtKB-EC"/>
</dbReference>
<organism evidence="8">
    <name type="scientific">marine metagenome</name>
    <dbReference type="NCBI Taxonomy" id="408172"/>
    <lineage>
        <taxon>unclassified sequences</taxon>
        <taxon>metagenomes</taxon>
        <taxon>ecological metagenomes</taxon>
    </lineage>
</organism>
<dbReference type="AlphaFoldDB" id="A0A382N5Y9"/>
<evidence type="ECO:0000256" key="5">
    <source>
        <dbReference type="ARBA" id="ARBA00047754"/>
    </source>
</evidence>
<gene>
    <name evidence="8" type="ORF">METZ01_LOCUS309458</name>
</gene>
<feature type="compositionally biased region" description="Basic and acidic residues" evidence="6">
    <location>
        <begin position="1"/>
        <end position="10"/>
    </location>
</feature>
<feature type="non-terminal residue" evidence="8">
    <location>
        <position position="1"/>
    </location>
</feature>